<feature type="region of interest" description="Disordered" evidence="1">
    <location>
        <begin position="115"/>
        <end position="134"/>
    </location>
</feature>
<evidence type="ECO:0000313" key="2">
    <source>
        <dbReference type="EMBL" id="MDU0343868.1"/>
    </source>
</evidence>
<protein>
    <submittedName>
        <fullName evidence="2">Uncharacterized protein</fullName>
    </submittedName>
</protein>
<feature type="compositionally biased region" description="Low complexity" evidence="1">
    <location>
        <begin position="120"/>
        <end position="134"/>
    </location>
</feature>
<comment type="caution">
    <text evidence="2">The sequence shown here is derived from an EMBL/GenBank/DDBJ whole genome shotgun (WGS) entry which is preliminary data.</text>
</comment>
<dbReference type="RefSeq" id="WP_316021564.1">
    <property type="nucleotide sequence ID" value="NZ_JAWDID010000092.1"/>
</dbReference>
<evidence type="ECO:0000256" key="1">
    <source>
        <dbReference type="SAM" id="MobiDB-lite"/>
    </source>
</evidence>
<sequence>MTDESDDTAPAPPAAKRKPAPRDRKAVIGKLWKAAQTQLEAHEAHLAELPAGTAASETDAKTLATLARTVRELVALDSAAWGEGKSEDEPSPAEGLRRVDELRRELARRMERLIADHAGEAVPQAAAGSAAGTG</sequence>
<reference evidence="2 3" key="1">
    <citation type="submission" date="2023-09" db="EMBL/GenBank/DDBJ databases">
        <title>Whole genome shotgun sequencing (WGS) of Bosea sp. ZW T0_25, isolated from stored onions (Allium cepa).</title>
        <authorList>
            <person name="Stoll D.A."/>
            <person name="Huch M."/>
        </authorList>
    </citation>
    <scope>NUCLEOTIDE SEQUENCE [LARGE SCALE GENOMIC DNA]</scope>
    <source>
        <strain evidence="2 3">ZW T0_25</strain>
    </source>
</reference>
<organism evidence="2 3">
    <name type="scientific">Bosea rubneri</name>
    <dbReference type="NCBI Taxonomy" id="3075434"/>
    <lineage>
        <taxon>Bacteria</taxon>
        <taxon>Pseudomonadati</taxon>
        <taxon>Pseudomonadota</taxon>
        <taxon>Alphaproteobacteria</taxon>
        <taxon>Hyphomicrobiales</taxon>
        <taxon>Boseaceae</taxon>
        <taxon>Bosea</taxon>
    </lineage>
</organism>
<dbReference type="EMBL" id="JAWDID010000092">
    <property type="protein sequence ID" value="MDU0343868.1"/>
    <property type="molecule type" value="Genomic_DNA"/>
</dbReference>
<feature type="region of interest" description="Disordered" evidence="1">
    <location>
        <begin position="1"/>
        <end position="24"/>
    </location>
</feature>
<evidence type="ECO:0000313" key="3">
    <source>
        <dbReference type="Proteomes" id="UP001254257"/>
    </source>
</evidence>
<dbReference type="Proteomes" id="UP001254257">
    <property type="component" value="Unassembled WGS sequence"/>
</dbReference>
<keyword evidence="3" id="KW-1185">Reference proteome</keyword>
<name>A0ABU3SGF1_9HYPH</name>
<accession>A0ABU3SGF1</accession>
<gene>
    <name evidence="2" type="ORF">RKE40_28640</name>
</gene>
<proteinExistence type="predicted"/>